<feature type="compositionally biased region" description="Basic and acidic residues" evidence="1">
    <location>
        <begin position="325"/>
        <end position="334"/>
    </location>
</feature>
<accession>A0A518EQP7</accession>
<proteinExistence type="predicted"/>
<dbReference type="Proteomes" id="UP000320390">
    <property type="component" value="Chromosome"/>
</dbReference>
<feature type="compositionally biased region" description="Gly residues" evidence="1">
    <location>
        <begin position="344"/>
        <end position="366"/>
    </location>
</feature>
<keyword evidence="3" id="KW-1185">Reference proteome</keyword>
<name>A0A518EQP7_9BACT</name>
<dbReference type="AlphaFoldDB" id="A0A518EQP7"/>
<evidence type="ECO:0000313" key="2">
    <source>
        <dbReference type="EMBL" id="QDV06412.1"/>
    </source>
</evidence>
<evidence type="ECO:0000256" key="1">
    <source>
        <dbReference type="SAM" id="MobiDB-lite"/>
    </source>
</evidence>
<sequence length="503" mass="53671">MNRAIPLFVAIAAFGGGLAFLALKTSPEETIPRLSDPAETIGLPDETTRSEAASEDAPRPTTLATIQDVPRSATTRGGAARYWEVIPMNALGQRIDSAVVTATPADELEGAAAALEATGRTRWTSVPAGTWSLKVEVEGEPTWTREVLVEADDALRTPVYVGNELRITGEVRDSNGAPLPRNTPVFLLPKGAQHPTEEELQRDVKTGIQGTTDGAIAVQTDAAGRFKTRLPEAGEYRISVGTPRGNDAVRWTQPTGVELTYGGPDHVITTVPARAEMTVRFAGPKEERPTAMSAYIFDAERAAMMQAQTQARNVRSDQPAQTLEEAQRAAKEAALEAAGEGKTGKNGGAGRNGSAGRNGGKGGQRGGTARTMSEENAKMQNADFDSMEGSGQGGDTRVPLFEPGWRSIGSRSVDANGEVVFNDLPTNKDLRFLFVRGAERIATPAPIRMRKEQRAIGSVVLPPPTLEPGFHQNALATLQLKDRPEDPEAPQLKVGVEWKVAGQ</sequence>
<gene>
    <name evidence="2" type="ORF">Poly30_19210</name>
</gene>
<reference evidence="2 3" key="1">
    <citation type="submission" date="2019-02" db="EMBL/GenBank/DDBJ databases">
        <title>Deep-cultivation of Planctomycetes and their phenomic and genomic characterization uncovers novel biology.</title>
        <authorList>
            <person name="Wiegand S."/>
            <person name="Jogler M."/>
            <person name="Boedeker C."/>
            <person name="Pinto D."/>
            <person name="Vollmers J."/>
            <person name="Rivas-Marin E."/>
            <person name="Kohn T."/>
            <person name="Peeters S.H."/>
            <person name="Heuer A."/>
            <person name="Rast P."/>
            <person name="Oberbeckmann S."/>
            <person name="Bunk B."/>
            <person name="Jeske O."/>
            <person name="Meyerdierks A."/>
            <person name="Storesund J.E."/>
            <person name="Kallscheuer N."/>
            <person name="Luecker S."/>
            <person name="Lage O.M."/>
            <person name="Pohl T."/>
            <person name="Merkel B.J."/>
            <person name="Hornburger P."/>
            <person name="Mueller R.-W."/>
            <person name="Bruemmer F."/>
            <person name="Labrenz M."/>
            <person name="Spormann A.M."/>
            <person name="Op den Camp H."/>
            <person name="Overmann J."/>
            <person name="Amann R."/>
            <person name="Jetten M.S.M."/>
            <person name="Mascher T."/>
            <person name="Medema M.H."/>
            <person name="Devos D.P."/>
            <person name="Kaster A.-K."/>
            <person name="Ovreas L."/>
            <person name="Rohde M."/>
            <person name="Galperin M.Y."/>
            <person name="Jogler C."/>
        </authorList>
    </citation>
    <scope>NUCLEOTIDE SEQUENCE [LARGE SCALE GENOMIC DNA]</scope>
    <source>
        <strain evidence="2 3">Poly30</strain>
    </source>
</reference>
<protein>
    <submittedName>
        <fullName evidence="2">Uncharacterized protein</fullName>
    </submittedName>
</protein>
<dbReference type="EMBL" id="CP036434">
    <property type="protein sequence ID" value="QDV06412.1"/>
    <property type="molecule type" value="Genomic_DNA"/>
</dbReference>
<evidence type="ECO:0000313" key="3">
    <source>
        <dbReference type="Proteomes" id="UP000320390"/>
    </source>
</evidence>
<feature type="region of interest" description="Disordered" evidence="1">
    <location>
        <begin position="383"/>
        <end position="402"/>
    </location>
</feature>
<dbReference type="RefSeq" id="WP_145196569.1">
    <property type="nucleotide sequence ID" value="NZ_CP036434.1"/>
</dbReference>
<feature type="region of interest" description="Disordered" evidence="1">
    <location>
        <begin position="31"/>
        <end position="60"/>
    </location>
</feature>
<organism evidence="2 3">
    <name type="scientific">Saltatorellus ferox</name>
    <dbReference type="NCBI Taxonomy" id="2528018"/>
    <lineage>
        <taxon>Bacteria</taxon>
        <taxon>Pseudomonadati</taxon>
        <taxon>Planctomycetota</taxon>
        <taxon>Planctomycetia</taxon>
        <taxon>Planctomycetia incertae sedis</taxon>
        <taxon>Saltatorellus</taxon>
    </lineage>
</organism>
<feature type="region of interest" description="Disordered" evidence="1">
    <location>
        <begin position="308"/>
        <end position="371"/>
    </location>
</feature>